<evidence type="ECO:0000313" key="5">
    <source>
        <dbReference type="EMBL" id="GEA83531.1"/>
    </source>
</evidence>
<dbReference type="InterPro" id="IPR043968">
    <property type="entry name" value="SGNH"/>
</dbReference>
<feature type="transmembrane region" description="Helical" evidence="2">
    <location>
        <begin position="193"/>
        <end position="211"/>
    </location>
</feature>
<feature type="compositionally biased region" description="Low complexity" evidence="1">
    <location>
        <begin position="564"/>
        <end position="583"/>
    </location>
</feature>
<feature type="transmembrane region" description="Helical" evidence="2">
    <location>
        <begin position="314"/>
        <end position="332"/>
    </location>
</feature>
<evidence type="ECO:0000313" key="6">
    <source>
        <dbReference type="Proteomes" id="UP000320461"/>
    </source>
</evidence>
<dbReference type="AlphaFoldDB" id="A0A4Y3KGC9"/>
<evidence type="ECO:0000259" key="3">
    <source>
        <dbReference type="Pfam" id="PF01757"/>
    </source>
</evidence>
<dbReference type="GO" id="GO:0016747">
    <property type="term" value="F:acyltransferase activity, transferring groups other than amino-acyl groups"/>
    <property type="evidence" value="ECO:0007669"/>
    <property type="project" value="InterPro"/>
</dbReference>
<proteinExistence type="predicted"/>
<feature type="transmembrane region" description="Helical" evidence="2">
    <location>
        <begin position="231"/>
        <end position="247"/>
    </location>
</feature>
<keyword evidence="5" id="KW-0012">Acyltransferase</keyword>
<dbReference type="GO" id="GO:0016020">
    <property type="term" value="C:membrane"/>
    <property type="evidence" value="ECO:0007669"/>
    <property type="project" value="TreeGrafter"/>
</dbReference>
<keyword evidence="2" id="KW-1133">Transmembrane helix</keyword>
<feature type="transmembrane region" description="Helical" evidence="2">
    <location>
        <begin position="57"/>
        <end position="77"/>
    </location>
</feature>
<reference evidence="5 6" key="1">
    <citation type="submission" date="2019-06" db="EMBL/GenBank/DDBJ databases">
        <title>Whole genome shotgun sequence of Cellulomonas gelida NBRC 3748.</title>
        <authorList>
            <person name="Hosoyama A."/>
            <person name="Uohara A."/>
            <person name="Ohji S."/>
            <person name="Ichikawa N."/>
        </authorList>
    </citation>
    <scope>NUCLEOTIDE SEQUENCE [LARGE SCALE GENOMIC DNA]</scope>
    <source>
        <strain evidence="5 6">NBRC 3748</strain>
    </source>
</reference>
<organism evidence="5 6">
    <name type="scientific">Cellulomonas gelida</name>
    <dbReference type="NCBI Taxonomy" id="1712"/>
    <lineage>
        <taxon>Bacteria</taxon>
        <taxon>Bacillati</taxon>
        <taxon>Actinomycetota</taxon>
        <taxon>Actinomycetes</taxon>
        <taxon>Micrococcales</taxon>
        <taxon>Cellulomonadaceae</taxon>
        <taxon>Cellulomonas</taxon>
    </lineage>
</organism>
<dbReference type="RefSeq" id="WP_141369110.1">
    <property type="nucleotide sequence ID" value="NZ_BJLQ01000005.1"/>
</dbReference>
<feature type="domain" description="SGNH" evidence="4">
    <location>
        <begin position="465"/>
        <end position="686"/>
    </location>
</feature>
<comment type="caution">
    <text evidence="5">The sequence shown here is derived from an EMBL/GenBank/DDBJ whole genome shotgun (WGS) entry which is preliminary data.</text>
</comment>
<feature type="transmembrane region" description="Helical" evidence="2">
    <location>
        <begin position="382"/>
        <end position="406"/>
    </location>
</feature>
<gene>
    <name evidence="5" type="ORF">CGE01nite_07820</name>
</gene>
<keyword evidence="5" id="KW-0808">Transferase</keyword>
<feature type="transmembrane region" description="Helical" evidence="2">
    <location>
        <begin position="98"/>
        <end position="118"/>
    </location>
</feature>
<dbReference type="InterPro" id="IPR002656">
    <property type="entry name" value="Acyl_transf_3_dom"/>
</dbReference>
<evidence type="ECO:0000259" key="4">
    <source>
        <dbReference type="Pfam" id="PF19040"/>
    </source>
</evidence>
<feature type="transmembrane region" description="Helical" evidence="2">
    <location>
        <begin position="170"/>
        <end position="186"/>
    </location>
</feature>
<feature type="transmembrane region" description="Helical" evidence="2">
    <location>
        <begin position="279"/>
        <end position="302"/>
    </location>
</feature>
<dbReference type="PANTHER" id="PTHR23028:SF53">
    <property type="entry name" value="ACYL_TRANSF_3 DOMAIN-CONTAINING PROTEIN"/>
    <property type="match status" value="1"/>
</dbReference>
<feature type="region of interest" description="Disordered" evidence="1">
    <location>
        <begin position="562"/>
        <end position="583"/>
    </location>
</feature>
<feature type="transmembrane region" description="Helical" evidence="2">
    <location>
        <begin position="35"/>
        <end position="51"/>
    </location>
</feature>
<sequence>MTATSTAHVEPLTPQGSEVTPGKHRSTAFRPDIEGLRAVAIGLVLIYHAGVDWVPGGFVGVDVFFVISGFLITSLLVREIERTGKVALAQFYARRARRLLPAAALVLVAAAVLTWWLLPLTQRRVFGLDIVSAAFYVVNWRLADRSVDYLAEDVAASPVQHFWSLAVEEQFYIVWPLLIIVGLLVARRFRLPLRPTLGVALGLVVVPTLGWSIHQTATSPTTAFFVTTTRLWELGIGAAVAVASLWWKTLSRRVAAALGVLGALGLAYSGFLIDAGDPWPGSLALVPVLSTAALIVAGVSAADTGVSRVLAWRPFVWVGGISYSLYLWHWLFVVGGTAYYGELGAKRGLVLVALSFIPAWLSHRFVENPVRFSPRLTRSNGLSLSLGGNLSLAAAIAGLVLCLPLVTTNPGPSASTDPTKPFGAAAILADPAGAKELWKVDTAASITPSPDQATADVPDAYDKGCQVSQDSSTPVECVYGDENGTETVALVGDSKALQWITALDAIGKDRGWRIITHTKSACAFTAADVLKDGKPYDACNEWNDAVTSILLEEKPSLVVTSQNASKAAPAGSGSSSGTSDGMLSGLEERWTQLQDAGITVAALTNNASPGDEVYECVAQHPDQLSTCAFEAAYPTGKVQRAAAESVGAAVLDLSDVICPGGMCPAVIGDVLVYRQGSHLTQTYVSTLTGTLDARLVEAVAATPAAALVAG</sequence>
<dbReference type="Proteomes" id="UP000320461">
    <property type="component" value="Unassembled WGS sequence"/>
</dbReference>
<keyword evidence="2" id="KW-0472">Membrane</keyword>
<dbReference type="PANTHER" id="PTHR23028">
    <property type="entry name" value="ACETYLTRANSFERASE"/>
    <property type="match status" value="1"/>
</dbReference>
<evidence type="ECO:0000256" key="1">
    <source>
        <dbReference type="SAM" id="MobiDB-lite"/>
    </source>
</evidence>
<name>A0A4Y3KGC9_9CELL</name>
<feature type="domain" description="Acyltransferase 3" evidence="3">
    <location>
        <begin position="32"/>
        <end position="358"/>
    </location>
</feature>
<dbReference type="InterPro" id="IPR050879">
    <property type="entry name" value="Acyltransferase_3"/>
</dbReference>
<feature type="transmembrane region" description="Helical" evidence="2">
    <location>
        <begin position="254"/>
        <end position="273"/>
    </location>
</feature>
<keyword evidence="6" id="KW-1185">Reference proteome</keyword>
<dbReference type="EMBL" id="BJLQ01000005">
    <property type="protein sequence ID" value="GEA83531.1"/>
    <property type="molecule type" value="Genomic_DNA"/>
</dbReference>
<dbReference type="Pfam" id="PF19040">
    <property type="entry name" value="SGNH"/>
    <property type="match status" value="1"/>
</dbReference>
<accession>A0A4Y3KGC9</accession>
<dbReference type="GO" id="GO:0009103">
    <property type="term" value="P:lipopolysaccharide biosynthetic process"/>
    <property type="evidence" value="ECO:0007669"/>
    <property type="project" value="TreeGrafter"/>
</dbReference>
<feature type="region of interest" description="Disordered" evidence="1">
    <location>
        <begin position="1"/>
        <end position="25"/>
    </location>
</feature>
<keyword evidence="2" id="KW-0812">Transmembrane</keyword>
<feature type="transmembrane region" description="Helical" evidence="2">
    <location>
        <begin position="344"/>
        <end position="361"/>
    </location>
</feature>
<protein>
    <submittedName>
        <fullName evidence="5">Acyltransferase</fullName>
    </submittedName>
</protein>
<dbReference type="Pfam" id="PF01757">
    <property type="entry name" value="Acyl_transf_3"/>
    <property type="match status" value="1"/>
</dbReference>
<dbReference type="OrthoDB" id="3404679at2"/>
<evidence type="ECO:0000256" key="2">
    <source>
        <dbReference type="SAM" id="Phobius"/>
    </source>
</evidence>